<dbReference type="GO" id="GO:0003676">
    <property type="term" value="F:nucleic acid binding"/>
    <property type="evidence" value="ECO:0007669"/>
    <property type="project" value="InterPro"/>
</dbReference>
<dbReference type="InterPro" id="IPR036397">
    <property type="entry name" value="RNaseH_sf"/>
</dbReference>
<dbReference type="AlphaFoldDB" id="A0A5J4UU91"/>
<dbReference type="Gene3D" id="3.30.420.10">
    <property type="entry name" value="Ribonuclease H-like superfamily/Ribonuclease H"/>
    <property type="match status" value="1"/>
</dbReference>
<dbReference type="OrthoDB" id="6818839at2759"/>
<gene>
    <name evidence="1" type="ORF">EZS28_030570</name>
</gene>
<sequence length="138" mass="16058">MNIWKKKMKKQIKNGDDEDYAEDEINDYDRKNRVNKVVSQVGQQCHPKSGQQDPDMHNSKATIYFLEDNEIVRIAHPAYSLDLSPSDYFLFDYLKGNLKGNFYKTPEEVVAAAEKNSLKFLHKCQNYHSTTVLPEHSM</sequence>
<evidence type="ECO:0000313" key="2">
    <source>
        <dbReference type="Proteomes" id="UP000324800"/>
    </source>
</evidence>
<evidence type="ECO:0000313" key="1">
    <source>
        <dbReference type="EMBL" id="KAA6373903.1"/>
    </source>
</evidence>
<reference evidence="1 2" key="1">
    <citation type="submission" date="2019-03" db="EMBL/GenBank/DDBJ databases">
        <title>Single cell metagenomics reveals metabolic interactions within the superorganism composed of flagellate Streblomastix strix and complex community of Bacteroidetes bacteria on its surface.</title>
        <authorList>
            <person name="Treitli S.C."/>
            <person name="Kolisko M."/>
            <person name="Husnik F."/>
            <person name="Keeling P."/>
            <person name="Hampl V."/>
        </authorList>
    </citation>
    <scope>NUCLEOTIDE SEQUENCE [LARGE SCALE GENOMIC DNA]</scope>
    <source>
        <strain evidence="1">ST1C</strain>
    </source>
</reference>
<protein>
    <submittedName>
        <fullName evidence="1">Uncharacterized protein</fullName>
    </submittedName>
</protein>
<name>A0A5J4UU91_9EUKA</name>
<dbReference type="EMBL" id="SNRW01012374">
    <property type="protein sequence ID" value="KAA6373903.1"/>
    <property type="molecule type" value="Genomic_DNA"/>
</dbReference>
<dbReference type="Proteomes" id="UP000324800">
    <property type="component" value="Unassembled WGS sequence"/>
</dbReference>
<comment type="caution">
    <text evidence="1">The sequence shown here is derived from an EMBL/GenBank/DDBJ whole genome shotgun (WGS) entry which is preliminary data.</text>
</comment>
<accession>A0A5J4UU91</accession>
<organism evidence="1 2">
    <name type="scientific">Streblomastix strix</name>
    <dbReference type="NCBI Taxonomy" id="222440"/>
    <lineage>
        <taxon>Eukaryota</taxon>
        <taxon>Metamonada</taxon>
        <taxon>Preaxostyla</taxon>
        <taxon>Oxymonadida</taxon>
        <taxon>Streblomastigidae</taxon>
        <taxon>Streblomastix</taxon>
    </lineage>
</organism>
<proteinExistence type="predicted"/>